<dbReference type="OrthoDB" id="7284865at2"/>
<evidence type="ECO:0008006" key="4">
    <source>
        <dbReference type="Google" id="ProtNLM"/>
    </source>
</evidence>
<evidence type="ECO:0000313" key="2">
    <source>
        <dbReference type="EMBL" id="GEK92407.1"/>
    </source>
</evidence>
<organism evidence="2 3">
    <name type="scientific">Gluconobacter wancherniae NBRC 103581</name>
    <dbReference type="NCBI Taxonomy" id="656744"/>
    <lineage>
        <taxon>Bacteria</taxon>
        <taxon>Pseudomonadati</taxon>
        <taxon>Pseudomonadota</taxon>
        <taxon>Alphaproteobacteria</taxon>
        <taxon>Acetobacterales</taxon>
        <taxon>Acetobacteraceae</taxon>
        <taxon>Gluconobacter</taxon>
    </lineage>
</organism>
<feature type="transmembrane region" description="Helical" evidence="1">
    <location>
        <begin position="133"/>
        <end position="156"/>
    </location>
</feature>
<evidence type="ECO:0000256" key="1">
    <source>
        <dbReference type="SAM" id="Phobius"/>
    </source>
</evidence>
<dbReference type="Proteomes" id="UP000321230">
    <property type="component" value="Unassembled WGS sequence"/>
</dbReference>
<gene>
    <name evidence="2" type="ORF">GWA01_01770</name>
</gene>
<dbReference type="EMBL" id="BJUZ01000001">
    <property type="protein sequence ID" value="GEK92407.1"/>
    <property type="molecule type" value="Genomic_DNA"/>
</dbReference>
<protein>
    <recommendedName>
        <fullName evidence="4">Helix-turn-helix domain-containing protein</fullName>
    </recommendedName>
</protein>
<comment type="caution">
    <text evidence="2">The sequence shown here is derived from an EMBL/GenBank/DDBJ whole genome shotgun (WGS) entry which is preliminary data.</text>
</comment>
<keyword evidence="1" id="KW-0472">Membrane</keyword>
<proteinExistence type="predicted"/>
<keyword evidence="3" id="KW-1185">Reference proteome</keyword>
<dbReference type="AlphaFoldDB" id="A0A511B3L9"/>
<name>A0A511B3L9_9PROT</name>
<reference evidence="2 3" key="1">
    <citation type="submission" date="2019-07" db="EMBL/GenBank/DDBJ databases">
        <title>Whole genome shotgun sequence of Gluconobacter wancherniae NBRC 103581.</title>
        <authorList>
            <person name="Hosoyama A."/>
            <person name="Uohara A."/>
            <person name="Ohji S."/>
            <person name="Ichikawa N."/>
        </authorList>
    </citation>
    <scope>NUCLEOTIDE SEQUENCE [LARGE SCALE GENOMIC DNA]</scope>
    <source>
        <strain evidence="2 3">NBRC 103581</strain>
    </source>
</reference>
<sequence>MPTSTRNFGKKNTGQLFHLPVRSRTLSLREAAIYLGLTPSRLRTLAFLGTGPQRHRSSKGATVYQRDALDHYVATLHERAGISTAETIRRRAERAPARDDALRELLEDPNTNLPEPDPFMMLATNGEVCEHGVFLMLKVLALFGFIMLCISSTPLLRAHFNQ</sequence>
<accession>A0A511B3L9</accession>
<evidence type="ECO:0000313" key="3">
    <source>
        <dbReference type="Proteomes" id="UP000321230"/>
    </source>
</evidence>
<keyword evidence="1" id="KW-0812">Transmembrane</keyword>
<dbReference type="RefSeq" id="WP_146793107.1">
    <property type="nucleotide sequence ID" value="NZ_BARC01000005.1"/>
</dbReference>
<keyword evidence="1" id="KW-1133">Transmembrane helix</keyword>